<accession>A0A9W6KFU2</accession>
<name>A0A9W6KFU2_9ACTN</name>
<dbReference type="EMBL" id="BSFP01000005">
    <property type="protein sequence ID" value="GLK99909.1"/>
    <property type="molecule type" value="Genomic_DNA"/>
</dbReference>
<dbReference type="SUPFAM" id="SSF50475">
    <property type="entry name" value="FMN-binding split barrel"/>
    <property type="match status" value="1"/>
</dbReference>
<dbReference type="Pfam" id="PF04075">
    <property type="entry name" value="F420H2_quin_red"/>
    <property type="match status" value="1"/>
</dbReference>
<reference evidence="1" key="2">
    <citation type="submission" date="2023-01" db="EMBL/GenBank/DDBJ databases">
        <authorList>
            <person name="Sun Q."/>
            <person name="Evtushenko L."/>
        </authorList>
    </citation>
    <scope>NUCLEOTIDE SEQUENCE</scope>
    <source>
        <strain evidence="1">VKM Ac-1321</strain>
    </source>
</reference>
<comment type="caution">
    <text evidence="1">The sequence shown here is derived from an EMBL/GenBank/DDBJ whole genome shotgun (WGS) entry which is preliminary data.</text>
</comment>
<dbReference type="AlphaFoldDB" id="A0A9W6KFU2"/>
<dbReference type="RefSeq" id="WP_261959801.1">
    <property type="nucleotide sequence ID" value="NZ_BAAAXA010000001.1"/>
</dbReference>
<dbReference type="InterPro" id="IPR004378">
    <property type="entry name" value="F420H2_quin_Rdtase"/>
</dbReference>
<dbReference type="Proteomes" id="UP001143480">
    <property type="component" value="Unassembled WGS sequence"/>
</dbReference>
<dbReference type="NCBIfam" id="TIGR00026">
    <property type="entry name" value="hi_GC_TIGR00026"/>
    <property type="match status" value="1"/>
</dbReference>
<evidence type="ECO:0000313" key="2">
    <source>
        <dbReference type="Proteomes" id="UP001143480"/>
    </source>
</evidence>
<proteinExistence type="predicted"/>
<keyword evidence="2" id="KW-1185">Reference proteome</keyword>
<organism evidence="1 2">
    <name type="scientific">Dactylosporangium matsuzakiense</name>
    <dbReference type="NCBI Taxonomy" id="53360"/>
    <lineage>
        <taxon>Bacteria</taxon>
        <taxon>Bacillati</taxon>
        <taxon>Actinomycetota</taxon>
        <taxon>Actinomycetes</taxon>
        <taxon>Micromonosporales</taxon>
        <taxon>Micromonosporaceae</taxon>
        <taxon>Dactylosporangium</taxon>
    </lineage>
</organism>
<dbReference type="GO" id="GO:0016491">
    <property type="term" value="F:oxidoreductase activity"/>
    <property type="evidence" value="ECO:0007669"/>
    <property type="project" value="InterPro"/>
</dbReference>
<evidence type="ECO:0008006" key="3">
    <source>
        <dbReference type="Google" id="ProtNLM"/>
    </source>
</evidence>
<dbReference type="InterPro" id="IPR012349">
    <property type="entry name" value="Split_barrel_FMN-bd"/>
</dbReference>
<gene>
    <name evidence="1" type="ORF">GCM10017581_016500</name>
</gene>
<reference evidence="1" key="1">
    <citation type="journal article" date="2014" name="Int. J. Syst. Evol. Microbiol.">
        <title>Complete genome sequence of Corynebacterium casei LMG S-19264T (=DSM 44701T), isolated from a smear-ripened cheese.</title>
        <authorList>
            <consortium name="US DOE Joint Genome Institute (JGI-PGF)"/>
            <person name="Walter F."/>
            <person name="Albersmeier A."/>
            <person name="Kalinowski J."/>
            <person name="Ruckert C."/>
        </authorList>
    </citation>
    <scope>NUCLEOTIDE SEQUENCE</scope>
    <source>
        <strain evidence="1">VKM Ac-1321</strain>
    </source>
</reference>
<sequence>MTRRIPRRLARAPVALYRHGLGWLLGQHLAMIEHRGRISGRPRLVVLEVLAHDDTGLTVVSGYGRDSQWLRNIVAKARVRIWTGRRQGVPAVAEVLPPDESRQLLQAYVDRHPTLAAALGRVLGLDDLRGRSALPADVAARLPVVEIRYCGSA</sequence>
<dbReference type="Gene3D" id="2.30.110.10">
    <property type="entry name" value="Electron Transport, Fmn-binding Protein, Chain A"/>
    <property type="match status" value="1"/>
</dbReference>
<evidence type="ECO:0000313" key="1">
    <source>
        <dbReference type="EMBL" id="GLK99909.1"/>
    </source>
</evidence>
<protein>
    <recommendedName>
        <fullName evidence="3">Deazaflavin-dependent oxidoreductase (Nitroreductase family)</fullName>
    </recommendedName>
</protein>